<evidence type="ECO:0000256" key="5">
    <source>
        <dbReference type="ARBA" id="ARBA00012835"/>
    </source>
</evidence>
<evidence type="ECO:0000256" key="15">
    <source>
        <dbReference type="ARBA" id="ARBA00023146"/>
    </source>
</evidence>
<evidence type="ECO:0000313" key="21">
    <source>
        <dbReference type="Proteomes" id="UP000053095"/>
    </source>
</evidence>
<dbReference type="Gene3D" id="3.40.50.620">
    <property type="entry name" value="HUPs"/>
    <property type="match status" value="1"/>
</dbReference>
<evidence type="ECO:0000256" key="9">
    <source>
        <dbReference type="ARBA" id="ARBA00022692"/>
    </source>
</evidence>
<dbReference type="SUPFAM" id="SSF52374">
    <property type="entry name" value="Nucleotidylyl transferase"/>
    <property type="match status" value="1"/>
</dbReference>
<dbReference type="InterPro" id="IPR003663">
    <property type="entry name" value="Sugar/inositol_transpt"/>
</dbReference>
<dbReference type="InterPro" id="IPR050132">
    <property type="entry name" value="Gln/Glu-tRNA_Ligase"/>
</dbReference>
<dbReference type="InterPro" id="IPR036282">
    <property type="entry name" value="Glutathione-S-Trfase_C_sf"/>
</dbReference>
<keyword evidence="11" id="KW-0067">ATP-binding</keyword>
<dbReference type="GO" id="GO:0016020">
    <property type="term" value="C:membrane"/>
    <property type="evidence" value="ECO:0007669"/>
    <property type="project" value="UniProtKB-SubCell"/>
</dbReference>
<dbReference type="FunFam" id="3.40.50.620:FF:000037">
    <property type="entry name" value="Glutamine--tRNA ligase cytoplasmic"/>
    <property type="match status" value="1"/>
</dbReference>
<dbReference type="InterPro" id="IPR036259">
    <property type="entry name" value="MFS_trans_sf"/>
</dbReference>
<feature type="transmembrane region" description="Helical" evidence="18">
    <location>
        <begin position="1251"/>
        <end position="1269"/>
    </location>
</feature>
<comment type="similarity">
    <text evidence="4">Belongs to the major facilitator superfamily. Sugar transporter (TC 2.A.1.1) family.</text>
</comment>
<protein>
    <recommendedName>
        <fullName evidence="5">glutamate--tRNA ligase</fullName>
        <ecNumber evidence="5">6.1.1.17</ecNumber>
    </recommendedName>
    <alternativeName>
        <fullName evidence="16">Glutamyl-tRNA synthetase</fullName>
    </alternativeName>
</protein>
<evidence type="ECO:0000256" key="2">
    <source>
        <dbReference type="ARBA" id="ARBA00004496"/>
    </source>
</evidence>
<dbReference type="SUPFAM" id="SSF50715">
    <property type="entry name" value="Ribosomal protein L25-like"/>
    <property type="match status" value="1"/>
</dbReference>
<dbReference type="PRINTS" id="PR00987">
    <property type="entry name" value="TRNASYNTHGLU"/>
</dbReference>
<dbReference type="Pfam" id="PF00083">
    <property type="entry name" value="Sugar_tr"/>
    <property type="match status" value="1"/>
</dbReference>
<dbReference type="GO" id="GO:0005524">
    <property type="term" value="F:ATP binding"/>
    <property type="evidence" value="ECO:0007669"/>
    <property type="project" value="UniProtKB-KW"/>
</dbReference>
<dbReference type="Gene3D" id="1.10.1160.10">
    <property type="entry name" value="Glutamyl-trna Synthetase, Domain 2"/>
    <property type="match status" value="1"/>
</dbReference>
<name>A0A510NVQ3_TALPI</name>
<evidence type="ECO:0000256" key="1">
    <source>
        <dbReference type="ARBA" id="ARBA00004141"/>
    </source>
</evidence>
<dbReference type="PANTHER" id="PTHR43097">
    <property type="entry name" value="GLUTAMINE-TRNA LIGASE"/>
    <property type="match status" value="1"/>
</dbReference>
<evidence type="ECO:0000256" key="7">
    <source>
        <dbReference type="ARBA" id="ARBA00022490"/>
    </source>
</evidence>
<dbReference type="GO" id="GO:0022857">
    <property type="term" value="F:transmembrane transporter activity"/>
    <property type="evidence" value="ECO:0007669"/>
    <property type="project" value="InterPro"/>
</dbReference>
<keyword evidence="7" id="KW-0963">Cytoplasm</keyword>
<keyword evidence="10" id="KW-0547">Nucleotide-binding</keyword>
<dbReference type="InterPro" id="IPR004526">
    <property type="entry name" value="Glu-tRNA-synth_arc/euk"/>
</dbReference>
<dbReference type="Gene3D" id="1.20.1250.20">
    <property type="entry name" value="MFS general substrate transporter like domains"/>
    <property type="match status" value="1"/>
</dbReference>
<dbReference type="EC" id="6.1.1.17" evidence="5"/>
<feature type="transmembrane region" description="Helical" evidence="18">
    <location>
        <begin position="1181"/>
        <end position="1204"/>
    </location>
</feature>
<dbReference type="InterPro" id="IPR020059">
    <property type="entry name" value="Glu/Gln-tRNA-synth_Ib_codon-bd"/>
</dbReference>
<dbReference type="SUPFAM" id="SSF47616">
    <property type="entry name" value="GST C-terminal domain-like"/>
    <property type="match status" value="1"/>
</dbReference>
<dbReference type="FunFam" id="3.90.800.10:FF:000001">
    <property type="entry name" value="Glutamine--tRNA ligase"/>
    <property type="match status" value="1"/>
</dbReference>
<dbReference type="InterPro" id="IPR020056">
    <property type="entry name" value="Rbsml_bL25/Gln-tRNA_synth_N"/>
</dbReference>
<evidence type="ECO:0000313" key="20">
    <source>
        <dbReference type="EMBL" id="GAM36322.1"/>
    </source>
</evidence>
<evidence type="ECO:0000256" key="13">
    <source>
        <dbReference type="ARBA" id="ARBA00022989"/>
    </source>
</evidence>
<dbReference type="SUPFAM" id="SSF103473">
    <property type="entry name" value="MFS general substrate transporter"/>
    <property type="match status" value="1"/>
</dbReference>
<dbReference type="GO" id="GO:0006424">
    <property type="term" value="P:glutamyl-tRNA aminoacylation"/>
    <property type="evidence" value="ECO:0007669"/>
    <property type="project" value="InterPro"/>
</dbReference>
<evidence type="ECO:0000256" key="11">
    <source>
        <dbReference type="ARBA" id="ARBA00022840"/>
    </source>
</evidence>
<dbReference type="InterPro" id="IPR011035">
    <property type="entry name" value="Ribosomal_bL25/Gln-tRNA_synth"/>
</dbReference>
<keyword evidence="12" id="KW-0648">Protein biosynthesis</keyword>
<dbReference type="InterPro" id="IPR001412">
    <property type="entry name" value="aa-tRNA-synth_I_CS"/>
</dbReference>
<sequence>MLTLKVASKANPAFTFPETLAVTFLSQHVPSKLCTVQYETVDCLNHKSEEYVELVYDDLVLKNGAIVDHVQTILSEISIGKHDLVQQWLNRRADFAVSDHKLLEKYVNEFDAYLTLRSYIVGYSMTLADVIIWAGFYGNKAAVSLRKKSVNVSRWFDFVEAESPWISSTVASFEKFLRSRKAAASAAGANYNIGLKNTENGIITRFPPEPSGYLHIGHAKAALLNDYFAHEYPNPSSSRRALICRFDDTNPSKESAEFQDSILHDLSLLGITPDRISYSSDYFQEMYEACLKLIKDGKAYADNTPMLKMRDERMDGIKSACRDMPVEESVGRFMDMKSGSEEGLKWCIRAKISIDDPNKSLRDPVIYRCNLQSHHRTGTSWKIYPTYDFCAPFLDSLEGVTHALRTNEYRDRNVQYEWMQSAMGSRSVDIWDFSRLNFVKTALSKRKLTTLVENGVVWGWDDPRMPTIRGIRRRGMTIPALREFILKQGPSKNILNLDWTVFWATNKKHIDPIAARYTAIPKEDAVTANVKGLEAATVIKTPKHKTNTSLGTKDVMLAKEIIIGQADAKTFIPNEEVTLMNWGNAIVSHITTDPTSGTVTALDLRLHLEGDVKKTEKKITWLANIASNLIPVEIFNFGHLLTKDKIEKEDDIMDCVAATSEFRTEAWADCNVSNLSEDDIMQFDRIGYYRHIKDKPADPATPTLKTELESAGISVDVTLSENEHADVLLTCYWVQNRLWNIALTHGYLASTPEADAPELSFQFAVGLAERSLDLFKRFSIRSWESHGEGVAEKCFGIASAFLVAATQIYMRDKIQTYPQNALSVAGPASAFVLALVYWNFGYDGAIISGVLAMPNFVQNFGTGHTASGATFLTSTNTSLITALPAAGSILGVPLAAFGADRYGRRKMLLFACVISLVGSALQTASNDIPLMVVGRFVNYMSIFIFMTLATAWIPEIAPQEIRGILASLSIFVINLAAVITACINYGTERLTTTASYRIPIGLQLAWPLVIACGLFFLKDAPTFYLIKGQDDEAEKSLRRIRRGYTDTEIESELRALKAQKALRQQEMAVPLSELFKGVNLRRTLLAMSVPNLQQLSGIAFATNYATIFLQQVAPGQNPFVLTIALDILSLAGAITGMMLVDRVGRRPLALTTFTILLIINTAVGGLGFADTTTNPGAAKAIAAFCLMFGFFYAAGFGALTYVVLAEMPTARLKNRTSGFTFLVLSAFNIAVVYVLPYIAQADGANLQAKTYLIFAGWMLLSVLIVFFFLPETKGRSAAEIDEMFEAGVPAREFSSYICRNSRENFYQETQVGAKTIELSDHVEKV</sequence>
<dbReference type="InterPro" id="IPR014729">
    <property type="entry name" value="Rossmann-like_a/b/a_fold"/>
</dbReference>
<dbReference type="InterPro" id="IPR020058">
    <property type="entry name" value="Glu/Gln-tRNA-synth_Ib_cat-dom"/>
</dbReference>
<keyword evidence="21" id="KW-1185">Reference proteome</keyword>
<keyword evidence="14 18" id="KW-0472">Membrane</keyword>
<accession>A0A510NVQ3</accession>
<dbReference type="Proteomes" id="UP000053095">
    <property type="component" value="Unassembled WGS sequence"/>
</dbReference>
<comment type="similarity">
    <text evidence="3">Belongs to the class-I aminoacyl-tRNA synthetase family. Glutamate--tRNA ligase type 2 subfamily.</text>
</comment>
<evidence type="ECO:0000256" key="16">
    <source>
        <dbReference type="ARBA" id="ARBA00030865"/>
    </source>
</evidence>
<evidence type="ECO:0000256" key="8">
    <source>
        <dbReference type="ARBA" id="ARBA00022598"/>
    </source>
</evidence>
<evidence type="ECO:0000256" key="12">
    <source>
        <dbReference type="ARBA" id="ARBA00022917"/>
    </source>
</evidence>
<dbReference type="Pfam" id="PF00749">
    <property type="entry name" value="tRNA-synt_1c"/>
    <property type="match status" value="1"/>
</dbReference>
<dbReference type="PROSITE" id="PS50850">
    <property type="entry name" value="MFS"/>
    <property type="match status" value="1"/>
</dbReference>
<dbReference type="FunFam" id="1.10.1160.10:FF:000001">
    <property type="entry name" value="Glutamine--tRNA ligase"/>
    <property type="match status" value="1"/>
</dbReference>
<dbReference type="EMBL" id="DF933814">
    <property type="protein sequence ID" value="GAM36322.1"/>
    <property type="molecule type" value="Genomic_DNA"/>
</dbReference>
<dbReference type="GO" id="GO:0005829">
    <property type="term" value="C:cytosol"/>
    <property type="evidence" value="ECO:0007669"/>
    <property type="project" value="TreeGrafter"/>
</dbReference>
<dbReference type="GO" id="GO:0004818">
    <property type="term" value="F:glutamate-tRNA ligase activity"/>
    <property type="evidence" value="ECO:0007669"/>
    <property type="project" value="UniProtKB-EC"/>
</dbReference>
<feature type="transmembrane region" description="Helical" evidence="18">
    <location>
        <begin position="965"/>
        <end position="986"/>
    </location>
</feature>
<feature type="transmembrane region" description="Helical" evidence="18">
    <location>
        <begin position="821"/>
        <end position="840"/>
    </location>
</feature>
<keyword evidence="15" id="KW-0030">Aminoacyl-tRNA synthetase</keyword>
<dbReference type="Gene3D" id="1.20.1050.10">
    <property type="match status" value="1"/>
</dbReference>
<dbReference type="PANTHER" id="PTHR43097:SF5">
    <property type="entry name" value="GLUTAMATE--TRNA LIGASE"/>
    <property type="match status" value="1"/>
</dbReference>
<feature type="transmembrane region" description="Helical" evidence="18">
    <location>
        <begin position="1216"/>
        <end position="1239"/>
    </location>
</feature>
<evidence type="ECO:0000256" key="6">
    <source>
        <dbReference type="ARBA" id="ARBA00022448"/>
    </source>
</evidence>
<dbReference type="InterPro" id="IPR000924">
    <property type="entry name" value="Glu/Gln-tRNA-synth"/>
</dbReference>
<evidence type="ECO:0000256" key="4">
    <source>
        <dbReference type="ARBA" id="ARBA00010992"/>
    </source>
</evidence>
<dbReference type="FunFam" id="1.20.1250.20:FF:000078">
    <property type="entry name" value="MFS maltose transporter, putative"/>
    <property type="match status" value="1"/>
</dbReference>
<dbReference type="HAMAP" id="MF_02076">
    <property type="entry name" value="Glu_tRNA_synth_type2"/>
    <property type="match status" value="1"/>
</dbReference>
<dbReference type="PROSITE" id="PS00178">
    <property type="entry name" value="AA_TRNA_LIGASE_I"/>
    <property type="match status" value="1"/>
</dbReference>
<dbReference type="InterPro" id="IPR005829">
    <property type="entry name" value="Sugar_transporter_CS"/>
</dbReference>
<keyword evidence="9 18" id="KW-0812">Transmembrane</keyword>
<feature type="transmembrane region" description="Helical" evidence="18">
    <location>
        <begin position="1119"/>
        <end position="1140"/>
    </location>
</feature>
<keyword evidence="8 20" id="KW-0436">Ligase</keyword>
<feature type="domain" description="Major facilitator superfamily (MFS) profile" evidence="19">
    <location>
        <begin position="829"/>
        <end position="1273"/>
    </location>
</feature>
<dbReference type="InterPro" id="IPR005828">
    <property type="entry name" value="MFS_sugar_transport-like"/>
</dbReference>
<evidence type="ECO:0000256" key="18">
    <source>
        <dbReference type="SAM" id="Phobius"/>
    </source>
</evidence>
<evidence type="ECO:0000256" key="10">
    <source>
        <dbReference type="ARBA" id="ARBA00022741"/>
    </source>
</evidence>
<evidence type="ECO:0000256" key="3">
    <source>
        <dbReference type="ARBA" id="ARBA00008927"/>
    </source>
</evidence>
<feature type="transmembrane region" description="Helical" evidence="18">
    <location>
        <begin position="879"/>
        <end position="900"/>
    </location>
</feature>
<dbReference type="GO" id="GO:0017102">
    <property type="term" value="C:methionyl glutamyl tRNA synthetase complex"/>
    <property type="evidence" value="ECO:0007669"/>
    <property type="project" value="TreeGrafter"/>
</dbReference>
<evidence type="ECO:0000256" key="17">
    <source>
        <dbReference type="ARBA" id="ARBA00048351"/>
    </source>
</evidence>
<reference evidence="21" key="1">
    <citation type="journal article" date="2015" name="Genome Announc.">
        <title>Draft genome sequence of Talaromyces cellulolyticus strain Y-94, a source of lignocellulosic biomass-degrading enzymes.</title>
        <authorList>
            <person name="Fujii T."/>
            <person name="Koike H."/>
            <person name="Sawayama S."/>
            <person name="Yano S."/>
            <person name="Inoue H."/>
        </authorList>
    </citation>
    <scope>NUCLEOTIDE SEQUENCE [LARGE SCALE GENOMIC DNA]</scope>
    <source>
        <strain evidence="21">Y-94</strain>
    </source>
</reference>
<feature type="transmembrane region" description="Helical" evidence="18">
    <location>
        <begin position="998"/>
        <end position="1017"/>
    </location>
</feature>
<dbReference type="PROSITE" id="PS00216">
    <property type="entry name" value="SUGAR_TRANSPORT_1"/>
    <property type="match status" value="2"/>
</dbReference>
<gene>
    <name evidence="20" type="ORF">TCE0_018f05321</name>
</gene>
<dbReference type="Gene3D" id="2.40.240.10">
    <property type="entry name" value="Ribosomal Protein L25, Chain P"/>
    <property type="match status" value="1"/>
</dbReference>
<dbReference type="Pfam" id="PF03950">
    <property type="entry name" value="tRNA-synt_1c_C"/>
    <property type="match status" value="1"/>
</dbReference>
<comment type="catalytic activity">
    <reaction evidence="17">
        <text>tRNA(Glu) + L-glutamate + ATP = L-glutamyl-tRNA(Glu) + AMP + diphosphate</text>
        <dbReference type="Rhea" id="RHEA:23540"/>
        <dbReference type="Rhea" id="RHEA-COMP:9663"/>
        <dbReference type="Rhea" id="RHEA-COMP:9680"/>
        <dbReference type="ChEBI" id="CHEBI:29985"/>
        <dbReference type="ChEBI" id="CHEBI:30616"/>
        <dbReference type="ChEBI" id="CHEBI:33019"/>
        <dbReference type="ChEBI" id="CHEBI:78442"/>
        <dbReference type="ChEBI" id="CHEBI:78520"/>
        <dbReference type="ChEBI" id="CHEBI:456215"/>
        <dbReference type="EC" id="6.1.1.17"/>
    </reaction>
</comment>
<proteinExistence type="inferred from homology"/>
<comment type="subcellular location">
    <subcellularLocation>
        <location evidence="2">Cytoplasm</location>
    </subcellularLocation>
    <subcellularLocation>
        <location evidence="1">Membrane</location>
        <topology evidence="1">Multi-pass membrane protein</topology>
    </subcellularLocation>
</comment>
<evidence type="ECO:0000259" key="19">
    <source>
        <dbReference type="PROSITE" id="PS50850"/>
    </source>
</evidence>
<evidence type="ECO:0000256" key="14">
    <source>
        <dbReference type="ARBA" id="ARBA00023136"/>
    </source>
</evidence>
<dbReference type="InterPro" id="IPR049437">
    <property type="entry name" value="tRNA-synt_1c_C2"/>
</dbReference>
<keyword evidence="6" id="KW-0813">Transport</keyword>
<feature type="transmembrane region" description="Helical" evidence="18">
    <location>
        <begin position="936"/>
        <end position="953"/>
    </location>
</feature>
<organism evidence="20 21">
    <name type="scientific">Talaromyces pinophilus</name>
    <name type="common">Penicillium pinophilum</name>
    <dbReference type="NCBI Taxonomy" id="128442"/>
    <lineage>
        <taxon>Eukaryota</taxon>
        <taxon>Fungi</taxon>
        <taxon>Dikarya</taxon>
        <taxon>Ascomycota</taxon>
        <taxon>Pezizomycotina</taxon>
        <taxon>Eurotiomycetes</taxon>
        <taxon>Eurotiomycetidae</taxon>
        <taxon>Eurotiales</taxon>
        <taxon>Trichocomaceae</taxon>
        <taxon>Talaromyces</taxon>
        <taxon>Talaromyces sect. Talaromyces</taxon>
    </lineage>
</organism>
<dbReference type="NCBIfam" id="TIGR00879">
    <property type="entry name" value="SP"/>
    <property type="match status" value="1"/>
</dbReference>
<dbReference type="InterPro" id="IPR020846">
    <property type="entry name" value="MFS_dom"/>
</dbReference>
<dbReference type="NCBIfam" id="TIGR00463">
    <property type="entry name" value="gltX_arch"/>
    <property type="match status" value="1"/>
</dbReference>
<keyword evidence="13 18" id="KW-1133">Transmembrane helix</keyword>
<dbReference type="Gene3D" id="3.90.800.10">
    <property type="entry name" value="Glutamyl-tRNA Synthetase, Domain 3"/>
    <property type="match status" value="1"/>
</dbReference>
<dbReference type="Pfam" id="PF20974">
    <property type="entry name" value="tRNA-synt_1c_C2"/>
    <property type="match status" value="1"/>
</dbReference>
<feature type="transmembrane region" description="Helical" evidence="18">
    <location>
        <begin position="1147"/>
        <end position="1169"/>
    </location>
</feature>
<dbReference type="InterPro" id="IPR020061">
    <property type="entry name" value="Glu_tRNA_lig_a-bdl"/>
</dbReference>